<keyword evidence="3 6" id="KW-0812">Transmembrane</keyword>
<feature type="transmembrane region" description="Helical" evidence="6">
    <location>
        <begin position="89"/>
        <end position="109"/>
    </location>
</feature>
<keyword evidence="4 6" id="KW-1133">Transmembrane helix</keyword>
<evidence type="ECO:0000256" key="4">
    <source>
        <dbReference type="ARBA" id="ARBA00022989"/>
    </source>
</evidence>
<organism evidence="7">
    <name type="scientific">uncultured Anaerotruncus sp</name>
    <dbReference type="NCBI Taxonomy" id="905011"/>
    <lineage>
        <taxon>Bacteria</taxon>
        <taxon>Bacillati</taxon>
        <taxon>Bacillota</taxon>
        <taxon>Clostridia</taxon>
        <taxon>Eubacteriales</taxon>
        <taxon>Oscillospiraceae</taxon>
        <taxon>Anaerotruncus</taxon>
        <taxon>environmental samples</taxon>
    </lineage>
</organism>
<feature type="transmembrane region" description="Helical" evidence="6">
    <location>
        <begin position="52"/>
        <end position="77"/>
    </location>
</feature>
<dbReference type="AlphaFoldDB" id="A0A1C6HU54"/>
<evidence type="ECO:0000256" key="1">
    <source>
        <dbReference type="ARBA" id="ARBA00004141"/>
    </source>
</evidence>
<feature type="transmembrane region" description="Helical" evidence="6">
    <location>
        <begin position="208"/>
        <end position="228"/>
    </location>
</feature>
<comment type="similarity">
    <text evidence="2 6">Belongs to the BI1 family.</text>
</comment>
<proteinExistence type="inferred from homology"/>
<evidence type="ECO:0000313" key="7">
    <source>
        <dbReference type="EMBL" id="SCJ61254.1"/>
    </source>
</evidence>
<feature type="transmembrane region" description="Helical" evidence="6">
    <location>
        <begin position="115"/>
        <end position="134"/>
    </location>
</feature>
<name>A0A1C6HU54_9FIRM</name>
<feature type="transmembrane region" description="Helical" evidence="6">
    <location>
        <begin position="141"/>
        <end position="159"/>
    </location>
</feature>
<dbReference type="Pfam" id="PF01027">
    <property type="entry name" value="Bax1-I"/>
    <property type="match status" value="1"/>
</dbReference>
<dbReference type="PANTHER" id="PTHR23291:SF50">
    <property type="entry name" value="PROTEIN LIFEGUARD 4"/>
    <property type="match status" value="1"/>
</dbReference>
<reference evidence="7" key="1">
    <citation type="submission" date="2015-09" db="EMBL/GenBank/DDBJ databases">
        <authorList>
            <consortium name="Pathogen Informatics"/>
        </authorList>
    </citation>
    <scope>NUCLEOTIDE SEQUENCE</scope>
    <source>
        <strain evidence="7">2789STDY5834896</strain>
    </source>
</reference>
<dbReference type="InterPro" id="IPR006214">
    <property type="entry name" value="Bax_inhibitor_1-related"/>
</dbReference>
<keyword evidence="5 6" id="KW-0472">Membrane</keyword>
<dbReference type="GO" id="GO:0005886">
    <property type="term" value="C:plasma membrane"/>
    <property type="evidence" value="ECO:0007669"/>
    <property type="project" value="TreeGrafter"/>
</dbReference>
<protein>
    <submittedName>
        <fullName evidence="7">Inner membrane protein YbhL</fullName>
    </submittedName>
</protein>
<comment type="subcellular location">
    <subcellularLocation>
        <location evidence="1">Membrane</location>
        <topology evidence="1">Multi-pass membrane protein</topology>
    </subcellularLocation>
</comment>
<accession>A0A1C6HU54</accession>
<gene>
    <name evidence="7" type="primary">ybhL</name>
    <name evidence="7" type="ORF">SAMEA3545359_01055</name>
</gene>
<feature type="transmembrane region" description="Helical" evidence="6">
    <location>
        <begin position="165"/>
        <end position="187"/>
    </location>
</feature>
<dbReference type="CDD" id="cd10432">
    <property type="entry name" value="BI-1-like_bacterial"/>
    <property type="match status" value="1"/>
</dbReference>
<evidence type="ECO:0000256" key="2">
    <source>
        <dbReference type="ARBA" id="ARBA00010350"/>
    </source>
</evidence>
<evidence type="ECO:0000256" key="5">
    <source>
        <dbReference type="ARBA" id="ARBA00023136"/>
    </source>
</evidence>
<feature type="transmembrane region" description="Helical" evidence="6">
    <location>
        <begin position="27"/>
        <end position="46"/>
    </location>
</feature>
<sequence>MYDAQTGAWIGTEQNVKTPLYRHVAKTYLWMFIALAITFATSYGLYATGAVLALFVTPWMPLALLIGKLVLVVVLTARLQKMSLTAARITFIAYAVTTGIVFSTLFLMYDVTATIFVFGVTSLYFGVMAAVGLITKRDLSGFGPMIGMGLIALIIMGLVSMFFNFYMLDTVVCFVGLILFLGITTYDSKKVKDYYYSFQGDPAMLDKISIYSALNLYLDFINIFLYLLRLLGKRK</sequence>
<dbReference type="EMBL" id="FMHG01000001">
    <property type="protein sequence ID" value="SCJ61254.1"/>
    <property type="molecule type" value="Genomic_DNA"/>
</dbReference>
<evidence type="ECO:0000256" key="3">
    <source>
        <dbReference type="ARBA" id="ARBA00022692"/>
    </source>
</evidence>
<dbReference type="PANTHER" id="PTHR23291">
    <property type="entry name" value="BAX INHIBITOR-RELATED"/>
    <property type="match status" value="1"/>
</dbReference>
<evidence type="ECO:0000256" key="6">
    <source>
        <dbReference type="RuleBase" id="RU004379"/>
    </source>
</evidence>